<dbReference type="Proteomes" id="UP000028045">
    <property type="component" value="Unassembled WGS sequence"/>
</dbReference>
<dbReference type="EMBL" id="KL648665">
    <property type="protein sequence ID" value="KEY66214.1"/>
    <property type="molecule type" value="Genomic_DNA"/>
</dbReference>
<dbReference type="HOGENOM" id="CLU_1570789_0_0_1"/>
<organism evidence="1 2">
    <name type="scientific">Stachybotrys chartarum (strain CBS 109288 / IBT 7711)</name>
    <name type="common">Toxic black mold</name>
    <name type="synonym">Stilbospora chartarum</name>
    <dbReference type="NCBI Taxonomy" id="1280523"/>
    <lineage>
        <taxon>Eukaryota</taxon>
        <taxon>Fungi</taxon>
        <taxon>Dikarya</taxon>
        <taxon>Ascomycota</taxon>
        <taxon>Pezizomycotina</taxon>
        <taxon>Sordariomycetes</taxon>
        <taxon>Hypocreomycetidae</taxon>
        <taxon>Hypocreales</taxon>
        <taxon>Stachybotryaceae</taxon>
        <taxon>Stachybotrys</taxon>
    </lineage>
</organism>
<keyword evidence="2" id="KW-1185">Reference proteome</keyword>
<proteinExistence type="predicted"/>
<sequence>MFRPAIDVTRDRNRQHIMLIPNALVDTFLADQPRGSMFWKYPAAGISHAILPLWADLYNYAVLGGNVGIGVWASKEASPDWTAKCLSSALLRSLGASEKSLRRRERAKLLGDKIKARLKRQDVAAGEVAKLAHVRCNCKDTKPHGAFRTQKDIVA</sequence>
<gene>
    <name evidence="1" type="ORF">S7711_09227</name>
</gene>
<evidence type="ECO:0000313" key="2">
    <source>
        <dbReference type="Proteomes" id="UP000028045"/>
    </source>
</evidence>
<name>A0A084ALN5_STACB</name>
<reference evidence="1 2" key="1">
    <citation type="journal article" date="2014" name="BMC Genomics">
        <title>Comparative genome sequencing reveals chemotype-specific gene clusters in the toxigenic black mold Stachybotrys.</title>
        <authorList>
            <person name="Semeiks J."/>
            <person name="Borek D."/>
            <person name="Otwinowski Z."/>
            <person name="Grishin N.V."/>
        </authorList>
    </citation>
    <scope>NUCLEOTIDE SEQUENCE [LARGE SCALE GENOMIC DNA]</scope>
    <source>
        <strain evidence="2">CBS 109288 / IBT 7711</strain>
    </source>
</reference>
<dbReference type="AlphaFoldDB" id="A0A084ALN5"/>
<accession>A0A084ALN5</accession>
<evidence type="ECO:0000313" key="1">
    <source>
        <dbReference type="EMBL" id="KEY66214.1"/>
    </source>
</evidence>
<protein>
    <submittedName>
        <fullName evidence="1">Uncharacterized protein</fullName>
    </submittedName>
</protein>